<sequence length="43" mass="4773">MSKIAVRLIVFATTTLLFLANVFAASACGSYHYQPEVPESLRR</sequence>
<dbReference type="InterPro" id="IPR009229">
    <property type="entry name" value="AgrD"/>
</dbReference>
<gene>
    <name evidence="1" type="ORF">Pmgp_01720</name>
</gene>
<evidence type="ECO:0008006" key="3">
    <source>
        <dbReference type="Google" id="ProtNLM"/>
    </source>
</evidence>
<reference evidence="1 2" key="1">
    <citation type="journal article" date="2018" name="Environ. Microbiol.">
        <title>Novel energy conservation strategies and behaviour of Pelotomaculum schinkii driving syntrophic propionate catabolism.</title>
        <authorList>
            <person name="Hidalgo-Ahumada C.A.P."/>
            <person name="Nobu M.K."/>
            <person name="Narihiro T."/>
            <person name="Tamaki H."/>
            <person name="Liu W.T."/>
            <person name="Kamagata Y."/>
            <person name="Stams A.J.M."/>
            <person name="Imachi H."/>
            <person name="Sousa D.Z."/>
        </authorList>
    </citation>
    <scope>NUCLEOTIDE SEQUENCE [LARGE SCALE GENOMIC DNA]</scope>
    <source>
        <strain evidence="1 2">MGP</strain>
    </source>
</reference>
<name>A0A4Y7RSW3_9FIRM</name>
<dbReference type="Proteomes" id="UP000297597">
    <property type="component" value="Unassembled WGS sequence"/>
</dbReference>
<dbReference type="EMBL" id="QFFZ01000015">
    <property type="protein sequence ID" value="TEB11357.1"/>
    <property type="molecule type" value="Genomic_DNA"/>
</dbReference>
<evidence type="ECO:0000313" key="2">
    <source>
        <dbReference type="Proteomes" id="UP000297597"/>
    </source>
</evidence>
<dbReference type="RefSeq" id="WP_134213577.1">
    <property type="nucleotide sequence ID" value="NZ_QFFZ01000015.1"/>
</dbReference>
<dbReference type="Pfam" id="PF05931">
    <property type="entry name" value="AgrD"/>
    <property type="match status" value="1"/>
</dbReference>
<organism evidence="1 2">
    <name type="scientific">Pelotomaculum propionicicum</name>
    <dbReference type="NCBI Taxonomy" id="258475"/>
    <lineage>
        <taxon>Bacteria</taxon>
        <taxon>Bacillati</taxon>
        <taxon>Bacillota</taxon>
        <taxon>Clostridia</taxon>
        <taxon>Eubacteriales</taxon>
        <taxon>Desulfotomaculaceae</taxon>
        <taxon>Pelotomaculum</taxon>
    </lineage>
</organism>
<keyword evidence="2" id="KW-1185">Reference proteome</keyword>
<dbReference type="NCBIfam" id="TIGR04223">
    <property type="entry name" value="quorum_AgrD"/>
    <property type="match status" value="1"/>
</dbReference>
<evidence type="ECO:0000313" key="1">
    <source>
        <dbReference type="EMBL" id="TEB11357.1"/>
    </source>
</evidence>
<dbReference type="AlphaFoldDB" id="A0A4Y7RSW3"/>
<comment type="caution">
    <text evidence="1">The sequence shown here is derived from an EMBL/GenBank/DDBJ whole genome shotgun (WGS) entry which is preliminary data.</text>
</comment>
<accession>A0A4Y7RSW3</accession>
<dbReference type="PROSITE" id="PS51257">
    <property type="entry name" value="PROKAR_LIPOPROTEIN"/>
    <property type="match status" value="1"/>
</dbReference>
<dbReference type="OrthoDB" id="1809626at2"/>
<protein>
    <recommendedName>
        <fullName evidence="3">Cyclic lactone autoinducer peptide</fullName>
    </recommendedName>
</protein>
<proteinExistence type="predicted"/>